<feature type="region of interest" description="Disordered" evidence="1">
    <location>
        <begin position="1"/>
        <end position="30"/>
    </location>
</feature>
<name>A0AAN9M381_PHACN</name>
<feature type="transmembrane region" description="Helical" evidence="2">
    <location>
        <begin position="37"/>
        <end position="57"/>
    </location>
</feature>
<proteinExistence type="predicted"/>
<dbReference type="PANTHER" id="PTHR33429">
    <property type="entry name" value="OS02G0708000 PROTEIN-RELATED"/>
    <property type="match status" value="1"/>
</dbReference>
<reference evidence="3 4" key="1">
    <citation type="submission" date="2024-01" db="EMBL/GenBank/DDBJ databases">
        <title>The genomes of 5 underutilized Papilionoideae crops provide insights into root nodulation and disease resistanc.</title>
        <authorList>
            <person name="Jiang F."/>
        </authorList>
    </citation>
    <scope>NUCLEOTIDE SEQUENCE [LARGE SCALE GENOMIC DNA]</scope>
    <source>
        <strain evidence="3">JINMINGXINNONG_FW02</strain>
        <tissue evidence="3">Leaves</tissue>
    </source>
</reference>
<dbReference type="EMBL" id="JAYMYR010000008">
    <property type="protein sequence ID" value="KAK7347400.1"/>
    <property type="molecule type" value="Genomic_DNA"/>
</dbReference>
<keyword evidence="2" id="KW-0472">Membrane</keyword>
<keyword evidence="4" id="KW-1185">Reference proteome</keyword>
<protein>
    <submittedName>
        <fullName evidence="3">Uncharacterized protein</fullName>
    </submittedName>
</protein>
<dbReference type="AlphaFoldDB" id="A0AAN9M381"/>
<dbReference type="Proteomes" id="UP001374584">
    <property type="component" value="Unassembled WGS sequence"/>
</dbReference>
<gene>
    <name evidence="3" type="ORF">VNO80_21930</name>
</gene>
<keyword evidence="2" id="KW-0812">Transmembrane</keyword>
<accession>A0AAN9M381</accession>
<dbReference type="PANTHER" id="PTHR33429:SF23">
    <property type="entry name" value="OS02G0709350 PROTEIN"/>
    <property type="match status" value="1"/>
</dbReference>
<evidence type="ECO:0000313" key="3">
    <source>
        <dbReference type="EMBL" id="KAK7347400.1"/>
    </source>
</evidence>
<comment type="caution">
    <text evidence="3">The sequence shown here is derived from an EMBL/GenBank/DDBJ whole genome shotgun (WGS) entry which is preliminary data.</text>
</comment>
<evidence type="ECO:0000313" key="4">
    <source>
        <dbReference type="Proteomes" id="UP001374584"/>
    </source>
</evidence>
<sequence>MATPALASIVQPEQQQGEPEAVPSTTGSSTWKSSGSVGPFFAVMSVLVILAVLSCYLGRKWSRRPKTPLESITGRGFSGWLKRVCRERIGNDIEVGGVGAKVMHQEIDDCKVTDGEVSHQNTTQIKPPQHSCRLQLEEREHHIHMDDGSGYAYL</sequence>
<organism evidence="3 4">
    <name type="scientific">Phaseolus coccineus</name>
    <name type="common">Scarlet runner bean</name>
    <name type="synonym">Phaseolus multiflorus</name>
    <dbReference type="NCBI Taxonomy" id="3886"/>
    <lineage>
        <taxon>Eukaryota</taxon>
        <taxon>Viridiplantae</taxon>
        <taxon>Streptophyta</taxon>
        <taxon>Embryophyta</taxon>
        <taxon>Tracheophyta</taxon>
        <taxon>Spermatophyta</taxon>
        <taxon>Magnoliopsida</taxon>
        <taxon>eudicotyledons</taxon>
        <taxon>Gunneridae</taxon>
        <taxon>Pentapetalae</taxon>
        <taxon>rosids</taxon>
        <taxon>fabids</taxon>
        <taxon>Fabales</taxon>
        <taxon>Fabaceae</taxon>
        <taxon>Papilionoideae</taxon>
        <taxon>50 kb inversion clade</taxon>
        <taxon>NPAAA clade</taxon>
        <taxon>indigoferoid/millettioid clade</taxon>
        <taxon>Phaseoleae</taxon>
        <taxon>Phaseolus</taxon>
    </lineage>
</organism>
<keyword evidence="2" id="KW-1133">Transmembrane helix</keyword>
<evidence type="ECO:0000256" key="2">
    <source>
        <dbReference type="SAM" id="Phobius"/>
    </source>
</evidence>
<evidence type="ECO:0000256" key="1">
    <source>
        <dbReference type="SAM" id="MobiDB-lite"/>
    </source>
</evidence>